<dbReference type="InterPro" id="IPR026444">
    <property type="entry name" value="Secre_tail"/>
</dbReference>
<comment type="caution">
    <text evidence="1">The sequence shown here is derived from an EMBL/GenBank/DDBJ whole genome shotgun (WGS) entry which is preliminary data.</text>
</comment>
<dbReference type="Proteomes" id="UP000753961">
    <property type="component" value="Unassembled WGS sequence"/>
</dbReference>
<evidence type="ECO:0000313" key="2">
    <source>
        <dbReference type="Proteomes" id="UP000753961"/>
    </source>
</evidence>
<organism evidence="1 2">
    <name type="scientific">Membranihabitans marinus</name>
    <dbReference type="NCBI Taxonomy" id="1227546"/>
    <lineage>
        <taxon>Bacteria</taxon>
        <taxon>Pseudomonadati</taxon>
        <taxon>Bacteroidota</taxon>
        <taxon>Saprospiria</taxon>
        <taxon>Saprospirales</taxon>
        <taxon>Saprospiraceae</taxon>
        <taxon>Membranihabitans</taxon>
    </lineage>
</organism>
<evidence type="ECO:0000313" key="1">
    <source>
        <dbReference type="EMBL" id="MBY5958045.1"/>
    </source>
</evidence>
<accession>A0A953HTH6</accession>
<reference evidence="1" key="1">
    <citation type="submission" date="2021-06" db="EMBL/GenBank/DDBJ databases">
        <title>44 bacteria genomes isolated from Dapeng, Shenzhen.</title>
        <authorList>
            <person name="Zheng W."/>
            <person name="Yu S."/>
            <person name="Huang Y."/>
        </authorList>
    </citation>
    <scope>NUCLEOTIDE SEQUENCE</scope>
    <source>
        <strain evidence="1">DP5N28-2</strain>
    </source>
</reference>
<dbReference type="AlphaFoldDB" id="A0A953HTH6"/>
<dbReference type="RefSeq" id="WP_222579579.1">
    <property type="nucleotide sequence ID" value="NZ_JAHVHU010000007.1"/>
</dbReference>
<dbReference type="NCBIfam" id="TIGR04183">
    <property type="entry name" value="Por_Secre_tail"/>
    <property type="match status" value="1"/>
</dbReference>
<protein>
    <submittedName>
        <fullName evidence="1">T9SS type A sorting domain-containing protein</fullName>
    </submittedName>
</protein>
<gene>
    <name evidence="1" type="ORF">KUV50_07885</name>
</gene>
<proteinExistence type="predicted"/>
<dbReference type="EMBL" id="JAHVHU010000007">
    <property type="protein sequence ID" value="MBY5958045.1"/>
    <property type="molecule type" value="Genomic_DNA"/>
</dbReference>
<sequence>MSPLRFLIFIGVLLSGGPIAFGQIPDSCKLNFGTNLAGLADYGTEIPFVDLMRTSRTWYTKSVGDPNDPFNSGFKDEMTFREDGYPTHVPQNVPGSDYPQRVVTIWAITDGWPAGAYTVLWEGDGELSFWGGHKNLKQTGDHRIVFDFPTPKEGILEMTIRRSEKDNPIRNIRVLMPGTESTYQTQPFYDLWLEKLQPFNSVRFMDWGQTNNWGQSGPGDIADDNLVDWAERSQMDHYTWAYNKGVPYEMMVALMNQENIDGWVCVPHTASEDYIRKMARYFRDHLKPDLNITVEYSNEIWNWIFGQTHWTNKYGVEETDAIWPEGTVPFIQRMLDYWTDEFDGELHRTTRVVGVQTGWTDVAERVVRNVDPESFDAVAPTYYFSFNEDGDETLDNLGSAATVADLARFVRQNMTQGVHFIEEVQTIASSLGKTLAFYEGGQHFTPHPFGVEPSYAQALLDIQRDTAMYHLYQEWFSALRSIHQGDEPWLMMNFSFVSARSARYGSWGILESMDQDTDLIPAPKYKAIIEAVQSYKGCEVRTSTAENKWMDSSIVVFPNPASGTVRFSGLEGAFRVAVMDTTGRTLKTTLIHPGDSLDIQDVPHGVVFLKLTDLRTGAVVHRKVVKTN</sequence>
<keyword evidence="2" id="KW-1185">Reference proteome</keyword>
<name>A0A953HTH6_9BACT</name>